<accession>A0A8H6VG08</accession>
<dbReference type="SUPFAM" id="SSF81383">
    <property type="entry name" value="F-box domain"/>
    <property type="match status" value="1"/>
</dbReference>
<dbReference type="AlphaFoldDB" id="A0A8H6VG08"/>
<organism evidence="3 4">
    <name type="scientific">Pseudocercospora fuligena</name>
    <dbReference type="NCBI Taxonomy" id="685502"/>
    <lineage>
        <taxon>Eukaryota</taxon>
        <taxon>Fungi</taxon>
        <taxon>Dikarya</taxon>
        <taxon>Ascomycota</taxon>
        <taxon>Pezizomycotina</taxon>
        <taxon>Dothideomycetes</taxon>
        <taxon>Dothideomycetidae</taxon>
        <taxon>Mycosphaerellales</taxon>
        <taxon>Mycosphaerellaceae</taxon>
        <taxon>Pseudocercospora</taxon>
    </lineage>
</organism>
<gene>
    <name evidence="3" type="ORF">HII31_09539</name>
</gene>
<dbReference type="Pfam" id="PF00646">
    <property type="entry name" value="F-box"/>
    <property type="match status" value="1"/>
</dbReference>
<proteinExistence type="predicted"/>
<protein>
    <recommendedName>
        <fullName evidence="2">F-box domain-containing protein</fullName>
    </recommendedName>
</protein>
<dbReference type="Proteomes" id="UP000660729">
    <property type="component" value="Unassembled WGS sequence"/>
</dbReference>
<feature type="compositionally biased region" description="Low complexity" evidence="1">
    <location>
        <begin position="22"/>
        <end position="31"/>
    </location>
</feature>
<evidence type="ECO:0000313" key="3">
    <source>
        <dbReference type="EMBL" id="KAF7189117.1"/>
    </source>
</evidence>
<evidence type="ECO:0000313" key="4">
    <source>
        <dbReference type="Proteomes" id="UP000660729"/>
    </source>
</evidence>
<keyword evidence="4" id="KW-1185">Reference proteome</keyword>
<feature type="domain" description="F-box" evidence="2">
    <location>
        <begin position="54"/>
        <end position="101"/>
    </location>
</feature>
<dbReference type="InterPro" id="IPR036047">
    <property type="entry name" value="F-box-like_dom_sf"/>
</dbReference>
<comment type="caution">
    <text evidence="3">The sequence shown here is derived from an EMBL/GenBank/DDBJ whole genome shotgun (WGS) entry which is preliminary data.</text>
</comment>
<dbReference type="InterPro" id="IPR001810">
    <property type="entry name" value="F-box_dom"/>
</dbReference>
<name>A0A8H6VG08_9PEZI</name>
<dbReference type="PROSITE" id="PS50181">
    <property type="entry name" value="FBOX"/>
    <property type="match status" value="1"/>
</dbReference>
<dbReference type="EMBL" id="JABCIY010000194">
    <property type="protein sequence ID" value="KAF7189117.1"/>
    <property type="molecule type" value="Genomic_DNA"/>
</dbReference>
<sequence length="342" mass="39223">MSLIPNSKVAKCTPSRQAQSDGSSTHTGHSTRTPERMPDTSRTLASGVSNEVLSFKFQDLPNELQLGVLSCLPAKEMQRTRRINKHVRGLIDQNQNTISEPGKTRAIARLEHDFKHIIGFDVRSLDVFESLKRIVNHNHQLGYTDSVQSAWWVLSQLWNYKTGESAFYPRLEWFISELVGIQNHALIEVARSQRKPWEWAKNMSREFENDSKSMQARAAEEGWNYEHSLFEPLDPLVDDIFSDVDDLGCSKKDVEKWCKEVFEEGTLRHCYDELWEREPQFELPSEMLEQAFGLPAIPSPLVGIGYCVRTKWASRRACDAFVDGKPTSEIEKAAILEEVFIY</sequence>
<reference evidence="3" key="1">
    <citation type="submission" date="2020-04" db="EMBL/GenBank/DDBJ databases">
        <title>Draft genome resource of the tomato pathogen Pseudocercospora fuligena.</title>
        <authorList>
            <person name="Zaccaron A."/>
        </authorList>
    </citation>
    <scope>NUCLEOTIDE SEQUENCE</scope>
    <source>
        <strain evidence="3">PF001</strain>
    </source>
</reference>
<evidence type="ECO:0000259" key="2">
    <source>
        <dbReference type="PROSITE" id="PS50181"/>
    </source>
</evidence>
<evidence type="ECO:0000256" key="1">
    <source>
        <dbReference type="SAM" id="MobiDB-lite"/>
    </source>
</evidence>
<feature type="region of interest" description="Disordered" evidence="1">
    <location>
        <begin position="1"/>
        <end position="42"/>
    </location>
</feature>